<dbReference type="Proteomes" id="UP000052943">
    <property type="component" value="Unassembled WGS sequence"/>
</dbReference>
<gene>
    <name evidence="3" type="ORF">AM587_10001908</name>
    <name evidence="2" type="ORF">AM587_10002659</name>
</gene>
<dbReference type="STRING" id="4790.A0A0W8CHQ0"/>
<feature type="transmembrane region" description="Helical" evidence="1">
    <location>
        <begin position="235"/>
        <end position="253"/>
    </location>
</feature>
<dbReference type="EMBL" id="LNFO01004996">
    <property type="protein sequence ID" value="KUF79024.1"/>
    <property type="molecule type" value="Genomic_DNA"/>
</dbReference>
<proteinExistence type="predicted"/>
<dbReference type="OrthoDB" id="122060at2759"/>
<name>A0A0W8CHQ0_PHYNI</name>
<dbReference type="EMBL" id="LNFO01003163">
    <property type="protein sequence ID" value="KUF83605.1"/>
    <property type="molecule type" value="Genomic_DNA"/>
</dbReference>
<evidence type="ECO:0000313" key="3">
    <source>
        <dbReference type="EMBL" id="KUF83605.1"/>
    </source>
</evidence>
<keyword evidence="1" id="KW-1133">Transmembrane helix</keyword>
<evidence type="ECO:0000313" key="2">
    <source>
        <dbReference type="EMBL" id="KUF79024.1"/>
    </source>
</evidence>
<comment type="caution">
    <text evidence="3">The sequence shown here is derived from an EMBL/GenBank/DDBJ whole genome shotgun (WGS) entry which is preliminary data.</text>
</comment>
<keyword evidence="1" id="KW-0812">Transmembrane</keyword>
<dbReference type="AlphaFoldDB" id="A0A0W8CHQ0"/>
<feature type="transmembrane region" description="Helical" evidence="1">
    <location>
        <begin position="463"/>
        <end position="487"/>
    </location>
</feature>
<reference evidence="3 4" key="1">
    <citation type="submission" date="2015-11" db="EMBL/GenBank/DDBJ databases">
        <title>Genomes and virulence difference between two physiological races of Phytophthora nicotianae.</title>
        <authorList>
            <person name="Liu H."/>
            <person name="Ma X."/>
            <person name="Yu H."/>
            <person name="Fang D."/>
            <person name="Li Y."/>
            <person name="Wang X."/>
            <person name="Wang W."/>
            <person name="Dong Y."/>
            <person name="Xiao B."/>
        </authorList>
    </citation>
    <scope>NUCLEOTIDE SEQUENCE [LARGE SCALE GENOMIC DNA]</scope>
    <source>
        <strain evidence="4">race 0</strain>
        <strain evidence="3">Race 0</strain>
    </source>
</reference>
<feature type="transmembrane region" description="Helical" evidence="1">
    <location>
        <begin position="556"/>
        <end position="573"/>
    </location>
</feature>
<organism evidence="3 4">
    <name type="scientific">Phytophthora nicotianae</name>
    <name type="common">Potato buckeye rot agent</name>
    <name type="synonym">Phytophthora parasitica</name>
    <dbReference type="NCBI Taxonomy" id="4792"/>
    <lineage>
        <taxon>Eukaryota</taxon>
        <taxon>Sar</taxon>
        <taxon>Stramenopiles</taxon>
        <taxon>Oomycota</taxon>
        <taxon>Peronosporomycetes</taxon>
        <taxon>Peronosporales</taxon>
        <taxon>Peronosporaceae</taxon>
        <taxon>Phytophthora</taxon>
    </lineage>
</organism>
<protein>
    <submittedName>
        <fullName evidence="3">Uncharacterized protein</fullName>
    </submittedName>
</protein>
<evidence type="ECO:0000313" key="4">
    <source>
        <dbReference type="Proteomes" id="UP000052943"/>
    </source>
</evidence>
<evidence type="ECO:0000256" key="1">
    <source>
        <dbReference type="SAM" id="Phobius"/>
    </source>
</evidence>
<feature type="transmembrane region" description="Helical" evidence="1">
    <location>
        <begin position="70"/>
        <end position="87"/>
    </location>
</feature>
<feature type="transmembrane region" description="Helical" evidence="1">
    <location>
        <begin position="203"/>
        <end position="223"/>
    </location>
</feature>
<keyword evidence="1" id="KW-0472">Membrane</keyword>
<sequence length="583" mass="65725">MQVPLRVHPTDTCHSPSEAQVEEAYGTCSLFPQLLRTWKRLQVSYYGGKYSIERVFALETYARSTSFSRVLMVCLGTPIPMITLVALQELIPLQDPSEGWHANDGFWIRTIILAFVVGHTIVGQARYMIDGVVISAIRLTLLSACAAAMFTVCAAAITAYVIFPVPFFVLTMAPMFYLLLIIAVRFIVGKHIVHEMVAHSDQLIRYVIFVCAQVTLAFVYPSYESLFRAAEGTQYQMLVILLLPIIKVAVKNMMLRCTAHMEDMIPEAVIFTVDFFNTLYVATCMQSASSVVAVTGITVTDLLQTCVMLYGLHRRTAWIRPKLQEITNIPSDRNCVLTMVSALCKDADKFSRQIRYGIRIRSCLPHLISEENKAHLQSLNEISDQAPRVIKPAAEPVVDRMERRTYTCNFRLLCTRIRKDRVLPVLPSAGNPGSERTNVPSARTKRSTVLNDTLETLFTTECIVVASYLEAIVPLFYCNYILLMVHLPSAQYHTEMAGVNLENVGSTVFPVLIFGLLQLVSFGLLVVVIQRNFGPRALYQLAFVLETQMALVQGKLMLWMVVTFSFRVVHFGMDFTYKFAWIK</sequence>
<feature type="transmembrane region" description="Helical" evidence="1">
    <location>
        <begin position="168"/>
        <end position="188"/>
    </location>
</feature>
<feature type="transmembrane region" description="Helical" evidence="1">
    <location>
        <begin position="139"/>
        <end position="162"/>
    </location>
</feature>
<accession>A0A0W8CHQ0</accession>
<feature type="transmembrane region" description="Helical" evidence="1">
    <location>
        <begin position="107"/>
        <end position="127"/>
    </location>
</feature>
<feature type="transmembrane region" description="Helical" evidence="1">
    <location>
        <begin position="507"/>
        <end position="529"/>
    </location>
</feature>